<dbReference type="InterPro" id="IPR041352">
    <property type="entry name" value="Mtd_N"/>
</dbReference>
<protein>
    <recommendedName>
        <fullName evidence="1">Major tropism determinant N-terminal domain-containing protein</fullName>
    </recommendedName>
</protein>
<proteinExistence type="predicted"/>
<evidence type="ECO:0000259" key="1">
    <source>
        <dbReference type="Pfam" id="PF18454"/>
    </source>
</evidence>
<gene>
    <name evidence="2" type="ORF">ACGTZG_08650</name>
</gene>
<feature type="domain" description="Major tropism determinant N-terminal" evidence="1">
    <location>
        <begin position="10"/>
        <end position="48"/>
    </location>
</feature>
<dbReference type="Proteomes" id="UP001605989">
    <property type="component" value="Unassembled WGS sequence"/>
</dbReference>
<keyword evidence="3" id="KW-1185">Reference proteome</keyword>
<name>A0ABW7DPG4_9FIRM</name>
<reference evidence="2 3" key="1">
    <citation type="submission" date="2024-10" db="EMBL/GenBank/DDBJ databases">
        <authorList>
            <person name="Sang B.-I."/>
            <person name="Prabhaharan D."/>
        </authorList>
    </citation>
    <scope>NUCLEOTIDE SEQUENCE [LARGE SCALE GENOMIC DNA]</scope>
    <source>
        <strain evidence="2 3">MH</strain>
    </source>
</reference>
<sequence>MATKTINGQVKTRIDTAANWQSVNPILLAGELGIESDTHRMKAGDGTTAWSSLPYLQGPSNVTLSVEASAESSTWIEVPTEDMYIGGTEPTSQNTIWLEVSE</sequence>
<evidence type="ECO:0000313" key="2">
    <source>
        <dbReference type="EMBL" id="MFG6273256.1"/>
    </source>
</evidence>
<dbReference type="RefSeq" id="WP_113856228.1">
    <property type="nucleotide sequence ID" value="NZ_CP011940.1"/>
</dbReference>
<comment type="caution">
    <text evidence="2">The sequence shown here is derived from an EMBL/GenBank/DDBJ whole genome shotgun (WGS) entry which is preliminary data.</text>
</comment>
<organism evidence="2 3">
    <name type="scientific">Megasphaera hexanoica</name>
    <dbReference type="NCBI Taxonomy" id="1675036"/>
    <lineage>
        <taxon>Bacteria</taxon>
        <taxon>Bacillati</taxon>
        <taxon>Bacillota</taxon>
        <taxon>Negativicutes</taxon>
        <taxon>Veillonellales</taxon>
        <taxon>Veillonellaceae</taxon>
        <taxon>Megasphaera</taxon>
    </lineage>
</organism>
<evidence type="ECO:0000313" key="3">
    <source>
        <dbReference type="Proteomes" id="UP001605989"/>
    </source>
</evidence>
<dbReference type="EMBL" id="JBIEKR010000006">
    <property type="protein sequence ID" value="MFG6273256.1"/>
    <property type="molecule type" value="Genomic_DNA"/>
</dbReference>
<dbReference type="Pfam" id="PF18454">
    <property type="entry name" value="Mtd_N"/>
    <property type="match status" value="1"/>
</dbReference>
<dbReference type="SUPFAM" id="SSF69349">
    <property type="entry name" value="Phage fibre proteins"/>
    <property type="match status" value="1"/>
</dbReference>
<accession>A0ABW7DPG4</accession>